<evidence type="ECO:0000259" key="1">
    <source>
        <dbReference type="PROSITE" id="PS50104"/>
    </source>
</evidence>
<name>A0A7R8UAM5_HERIL</name>
<dbReference type="PANTHER" id="PTHR15079">
    <property type="entry name" value="MYD88"/>
    <property type="match status" value="1"/>
</dbReference>
<evidence type="ECO:0000313" key="2">
    <source>
        <dbReference type="EMBL" id="CAD7077257.1"/>
    </source>
</evidence>
<dbReference type="GO" id="GO:0050830">
    <property type="term" value="P:defense response to Gram-positive bacterium"/>
    <property type="evidence" value="ECO:0007669"/>
    <property type="project" value="TreeGrafter"/>
</dbReference>
<dbReference type="InterPro" id="IPR035897">
    <property type="entry name" value="Toll_tir_struct_dom_sf"/>
</dbReference>
<dbReference type="SMART" id="SM00255">
    <property type="entry name" value="TIR"/>
    <property type="match status" value="1"/>
</dbReference>
<dbReference type="InterPro" id="IPR000157">
    <property type="entry name" value="TIR_dom"/>
</dbReference>
<dbReference type="AlphaFoldDB" id="A0A7R8UAM5"/>
<feature type="domain" description="TIR" evidence="1">
    <location>
        <begin position="50"/>
        <end position="181"/>
    </location>
</feature>
<dbReference type="GO" id="GO:0045087">
    <property type="term" value="P:innate immune response"/>
    <property type="evidence" value="ECO:0007669"/>
    <property type="project" value="TreeGrafter"/>
</dbReference>
<protein>
    <recommendedName>
        <fullName evidence="1">TIR domain-containing protein</fullName>
    </recommendedName>
</protein>
<dbReference type="Proteomes" id="UP000594454">
    <property type="component" value="Chromosome 1"/>
</dbReference>
<dbReference type="GO" id="GO:0070976">
    <property type="term" value="F:TIR domain binding"/>
    <property type="evidence" value="ECO:0007669"/>
    <property type="project" value="InterPro"/>
</dbReference>
<dbReference type="GO" id="GO:0002755">
    <property type="term" value="P:MyD88-dependent toll-like receptor signaling pathway"/>
    <property type="evidence" value="ECO:0007669"/>
    <property type="project" value="InterPro"/>
</dbReference>
<dbReference type="PROSITE" id="PS50104">
    <property type="entry name" value="TIR"/>
    <property type="match status" value="1"/>
</dbReference>
<dbReference type="SUPFAM" id="SSF52200">
    <property type="entry name" value="Toll/Interleukin receptor TIR domain"/>
    <property type="match status" value="1"/>
</dbReference>
<gene>
    <name evidence="2" type="ORF">HERILL_LOCUS622</name>
</gene>
<sequence length="375" mass="41764">EDAKAYIINKHTTLIQSIPESTKPPRTANSEEDILTVHDVDRSSQNLPPQIYDAFILFADEDIDFATELIERMEDCGLRLCVKERDLVGGISFEHEAILRLISERCNRLVVIFSPAFLESVANTFFVNYAQALGIEQKRRKIIPCVYKKCEIPATLNYSFLLKYERSGRLFNFWEKLRDTIRDTRNEGKMRFRLALPSITITEVDSPTSTIGELTPSEASDVDLTRVGTPSSISSFSQPAQNITVAISDENHNPQTPEPVRPRIMPPPPLLRSSESVNSLANTPQNGTLKSSLNGSAKSLHNSKKMKWLNKLLSPRATSDNALSASNNVLSTPNSAFSASTGALNAANNNAIITNSKTKTKTKSNWFRRKLATYS</sequence>
<dbReference type="GO" id="GO:0008063">
    <property type="term" value="P:Toll signaling pathway"/>
    <property type="evidence" value="ECO:0007669"/>
    <property type="project" value="TreeGrafter"/>
</dbReference>
<dbReference type="InterPro" id="IPR017281">
    <property type="entry name" value="Myelin_different_resp_MyD88"/>
</dbReference>
<dbReference type="FunCoup" id="A0A7R8UAM5">
    <property type="interactions" value="439"/>
</dbReference>
<dbReference type="Pfam" id="PF13676">
    <property type="entry name" value="TIR_2"/>
    <property type="match status" value="1"/>
</dbReference>
<dbReference type="OrthoDB" id="10037120at2759"/>
<keyword evidence="3" id="KW-1185">Reference proteome</keyword>
<dbReference type="GO" id="GO:0043123">
    <property type="term" value="P:positive regulation of canonical NF-kappaB signal transduction"/>
    <property type="evidence" value="ECO:0007669"/>
    <property type="project" value="InterPro"/>
</dbReference>
<evidence type="ECO:0000313" key="3">
    <source>
        <dbReference type="Proteomes" id="UP000594454"/>
    </source>
</evidence>
<dbReference type="EMBL" id="LR899009">
    <property type="protein sequence ID" value="CAD7077257.1"/>
    <property type="molecule type" value="Genomic_DNA"/>
</dbReference>
<dbReference type="PANTHER" id="PTHR15079:SF3">
    <property type="entry name" value="MYELOID DIFFERENTIATION PRIMARY RESPONSE PROTEIN MYD88"/>
    <property type="match status" value="1"/>
</dbReference>
<dbReference type="GO" id="GO:0005886">
    <property type="term" value="C:plasma membrane"/>
    <property type="evidence" value="ECO:0007669"/>
    <property type="project" value="TreeGrafter"/>
</dbReference>
<feature type="non-terminal residue" evidence="2">
    <location>
        <position position="1"/>
    </location>
</feature>
<dbReference type="InParanoid" id="A0A7R8UAM5"/>
<dbReference type="Gene3D" id="3.40.50.10140">
    <property type="entry name" value="Toll/interleukin-1 receptor homology (TIR) domain"/>
    <property type="match status" value="1"/>
</dbReference>
<organism evidence="2 3">
    <name type="scientific">Hermetia illucens</name>
    <name type="common">Black soldier fly</name>
    <dbReference type="NCBI Taxonomy" id="343691"/>
    <lineage>
        <taxon>Eukaryota</taxon>
        <taxon>Metazoa</taxon>
        <taxon>Ecdysozoa</taxon>
        <taxon>Arthropoda</taxon>
        <taxon>Hexapoda</taxon>
        <taxon>Insecta</taxon>
        <taxon>Pterygota</taxon>
        <taxon>Neoptera</taxon>
        <taxon>Endopterygota</taxon>
        <taxon>Diptera</taxon>
        <taxon>Brachycera</taxon>
        <taxon>Stratiomyomorpha</taxon>
        <taxon>Stratiomyidae</taxon>
        <taxon>Hermetiinae</taxon>
        <taxon>Hermetia</taxon>
    </lineage>
</organism>
<accession>A0A7R8UAM5</accession>
<dbReference type="GO" id="GO:0034142">
    <property type="term" value="P:toll-like receptor 4 signaling pathway"/>
    <property type="evidence" value="ECO:0007669"/>
    <property type="project" value="TreeGrafter"/>
</dbReference>
<dbReference type="GO" id="GO:0035325">
    <property type="term" value="F:Toll-like receptor binding"/>
    <property type="evidence" value="ECO:0007669"/>
    <property type="project" value="TreeGrafter"/>
</dbReference>
<reference evidence="2 3" key="1">
    <citation type="submission" date="2020-11" db="EMBL/GenBank/DDBJ databases">
        <authorList>
            <person name="Wallbank WR R."/>
            <person name="Pardo Diaz C."/>
            <person name="Kozak K."/>
            <person name="Martin S."/>
            <person name="Jiggins C."/>
            <person name="Moest M."/>
            <person name="Warren A I."/>
            <person name="Generalovic N T."/>
            <person name="Byers J.R.P. K."/>
            <person name="Montejo-Kovacevich G."/>
            <person name="Yen C E."/>
        </authorList>
    </citation>
    <scope>NUCLEOTIDE SEQUENCE [LARGE SCALE GENOMIC DNA]</scope>
</reference>
<proteinExistence type="predicted"/>